<proteinExistence type="predicted"/>
<sequence length="101" mass="11190">MTRINRACPVCGMKIARWKFMLASPLRFRLTTCEGCATQLAYKTAFIAWLVLIASLMTFALVGELDGGPRPWVFAIGLGTLAFVLPPLLPQVYTVDEAREL</sequence>
<feature type="transmembrane region" description="Helical" evidence="1">
    <location>
        <begin position="46"/>
        <end position="65"/>
    </location>
</feature>
<keyword evidence="1" id="KW-0812">Transmembrane</keyword>
<keyword evidence="5" id="KW-1185">Reference proteome</keyword>
<evidence type="ECO:0000313" key="3">
    <source>
        <dbReference type="EMBL" id="NHK28689.1"/>
    </source>
</evidence>
<dbReference type="AlphaFoldDB" id="A0A8J3ERK7"/>
<accession>A0A8J3ERK7</accession>
<evidence type="ECO:0000313" key="4">
    <source>
        <dbReference type="Proteomes" id="UP000621856"/>
    </source>
</evidence>
<dbReference type="RefSeq" id="WP_155140907.1">
    <property type="nucleotide sequence ID" value="NZ_BMGZ01000002.1"/>
</dbReference>
<evidence type="ECO:0000313" key="5">
    <source>
        <dbReference type="Proteomes" id="UP000818603"/>
    </source>
</evidence>
<dbReference type="Proteomes" id="UP000818603">
    <property type="component" value="Unassembled WGS sequence"/>
</dbReference>
<reference evidence="2" key="1">
    <citation type="journal article" date="2014" name="Int. J. Syst. Evol. Microbiol.">
        <title>Complete genome sequence of Corynebacterium casei LMG S-19264T (=DSM 44701T), isolated from a smear-ripened cheese.</title>
        <authorList>
            <consortium name="US DOE Joint Genome Institute (JGI-PGF)"/>
            <person name="Walter F."/>
            <person name="Albersmeier A."/>
            <person name="Kalinowski J."/>
            <person name="Ruckert C."/>
        </authorList>
    </citation>
    <scope>NUCLEOTIDE SEQUENCE</scope>
    <source>
        <strain evidence="2">CGMCC 1.14984</strain>
    </source>
</reference>
<reference evidence="2" key="3">
    <citation type="submission" date="2020-09" db="EMBL/GenBank/DDBJ databases">
        <authorList>
            <person name="Sun Q."/>
            <person name="Zhou Y."/>
        </authorList>
    </citation>
    <scope>NUCLEOTIDE SEQUENCE</scope>
    <source>
        <strain evidence="2">CGMCC 1.14984</strain>
    </source>
</reference>
<gene>
    <name evidence="3" type="ORF">FF098_012285</name>
    <name evidence="2" type="ORF">GCM10011355_24670</name>
</gene>
<dbReference type="EMBL" id="BMGZ01000002">
    <property type="protein sequence ID" value="GGH99223.1"/>
    <property type="molecule type" value="Genomic_DNA"/>
</dbReference>
<evidence type="ECO:0000256" key="1">
    <source>
        <dbReference type="SAM" id="Phobius"/>
    </source>
</evidence>
<evidence type="ECO:0000313" key="2">
    <source>
        <dbReference type="EMBL" id="GGH99223.1"/>
    </source>
</evidence>
<feature type="transmembrane region" description="Helical" evidence="1">
    <location>
        <begin position="72"/>
        <end position="93"/>
    </location>
</feature>
<keyword evidence="1" id="KW-0472">Membrane</keyword>
<dbReference type="Proteomes" id="UP000621856">
    <property type="component" value="Unassembled WGS sequence"/>
</dbReference>
<organism evidence="2 4">
    <name type="scientific">Aquisalinus luteolus</name>
    <dbReference type="NCBI Taxonomy" id="1566827"/>
    <lineage>
        <taxon>Bacteria</taxon>
        <taxon>Pseudomonadati</taxon>
        <taxon>Pseudomonadota</taxon>
        <taxon>Alphaproteobacteria</taxon>
        <taxon>Parvularculales</taxon>
        <taxon>Parvularculaceae</taxon>
        <taxon>Aquisalinus</taxon>
    </lineage>
</organism>
<comment type="caution">
    <text evidence="2">The sequence shown here is derived from an EMBL/GenBank/DDBJ whole genome shotgun (WGS) entry which is preliminary data.</text>
</comment>
<dbReference type="EMBL" id="VCJR02000002">
    <property type="protein sequence ID" value="NHK28689.1"/>
    <property type="molecule type" value="Genomic_DNA"/>
</dbReference>
<reference evidence="3 5" key="2">
    <citation type="submission" date="2020-02" db="EMBL/GenBank/DDBJ databases">
        <title>Genome sequence of Parvularcula flava strain NH6-79.</title>
        <authorList>
            <person name="Abdul Karim M.H."/>
            <person name="Lam M.Q."/>
            <person name="Chen S.J."/>
            <person name="Yahya A."/>
            <person name="Shahir S."/>
            <person name="Shamsir M.S."/>
            <person name="Chong C.S."/>
        </authorList>
    </citation>
    <scope>NUCLEOTIDE SEQUENCE [LARGE SCALE GENOMIC DNA]</scope>
    <source>
        <strain evidence="3 5">NH6-79</strain>
    </source>
</reference>
<name>A0A8J3ERK7_9PROT</name>
<keyword evidence="1" id="KW-1133">Transmembrane helix</keyword>
<protein>
    <submittedName>
        <fullName evidence="2">Uncharacterized protein</fullName>
    </submittedName>
</protein>